<dbReference type="AlphaFoldDB" id="A0A162SYC8"/>
<dbReference type="InterPro" id="IPR023380">
    <property type="entry name" value="DsbB-like_sf"/>
</dbReference>
<dbReference type="EMBL" id="LVWD01000013">
    <property type="protein sequence ID" value="OAD41671.1"/>
    <property type="molecule type" value="Genomic_DNA"/>
</dbReference>
<feature type="transmembrane region" description="Helical" evidence="12">
    <location>
        <begin position="5"/>
        <end position="26"/>
    </location>
</feature>
<reference evidence="13 16" key="2">
    <citation type="submission" date="2016-10" db="EMBL/GenBank/DDBJ databases">
        <title>Hydorgenophaga sp. LPB0072 isolated from gastropod.</title>
        <authorList>
            <person name="Kim E."/>
            <person name="Yi H."/>
        </authorList>
    </citation>
    <scope>NUCLEOTIDE SEQUENCE [LARGE SCALE GENOMIC DNA]</scope>
    <source>
        <strain evidence="13 16">LPB0072</strain>
    </source>
</reference>
<keyword evidence="15" id="KW-1185">Reference proteome</keyword>
<evidence type="ECO:0000256" key="3">
    <source>
        <dbReference type="ARBA" id="ARBA00022448"/>
    </source>
</evidence>
<dbReference type="GO" id="GO:0006457">
    <property type="term" value="P:protein folding"/>
    <property type="evidence" value="ECO:0007669"/>
    <property type="project" value="InterPro"/>
</dbReference>
<keyword evidence="9" id="KW-1015">Disulfide bond</keyword>
<evidence type="ECO:0000256" key="9">
    <source>
        <dbReference type="ARBA" id="ARBA00023157"/>
    </source>
</evidence>
<evidence type="ECO:0000256" key="5">
    <source>
        <dbReference type="ARBA" id="ARBA00022982"/>
    </source>
</evidence>
<evidence type="ECO:0000313" key="15">
    <source>
        <dbReference type="Proteomes" id="UP000185657"/>
    </source>
</evidence>
<dbReference type="Pfam" id="PF02600">
    <property type="entry name" value="DsbB"/>
    <property type="match status" value="1"/>
</dbReference>
<dbReference type="Proteomes" id="UP000185657">
    <property type="component" value="Unassembled WGS sequence"/>
</dbReference>
<evidence type="ECO:0000256" key="8">
    <source>
        <dbReference type="ARBA" id="ARBA00023136"/>
    </source>
</evidence>
<dbReference type="KEGG" id="hyl:LPB072_11515"/>
<proteinExistence type="inferred from homology"/>
<name>A0A162SYC8_9BURK</name>
<dbReference type="EMBL" id="CP017476">
    <property type="protein sequence ID" value="AOW13386.1"/>
    <property type="molecule type" value="Genomic_DNA"/>
</dbReference>
<keyword evidence="6 12" id="KW-1133">Transmembrane helix</keyword>
<dbReference type="PANTHER" id="PTHR43469:SF1">
    <property type="entry name" value="SPBETA PROPHAGE-DERIVED DISULFIDE BOND FORMATION PROTEIN B"/>
    <property type="match status" value="1"/>
</dbReference>
<dbReference type="Proteomes" id="UP000185680">
    <property type="component" value="Chromosome"/>
</dbReference>
<dbReference type="STRING" id="1763535.LPB072_11515"/>
<dbReference type="PIRSF" id="PIRSF036659">
    <property type="entry name" value="BdbC"/>
    <property type="match status" value="1"/>
</dbReference>
<dbReference type="InterPro" id="IPR012187">
    <property type="entry name" value="Disulphide_bond_form_BdbC"/>
</dbReference>
<organism evidence="13 16">
    <name type="scientific">Hydrogenophaga crassostreae</name>
    <dbReference type="NCBI Taxonomy" id="1763535"/>
    <lineage>
        <taxon>Bacteria</taxon>
        <taxon>Pseudomonadati</taxon>
        <taxon>Pseudomonadota</taxon>
        <taxon>Betaproteobacteria</taxon>
        <taxon>Burkholderiales</taxon>
        <taxon>Comamonadaceae</taxon>
        <taxon>Hydrogenophaga</taxon>
    </lineage>
</organism>
<reference evidence="14 15" key="1">
    <citation type="submission" date="2016-02" db="EMBL/GenBank/DDBJ databases">
        <title>Draft genome sequence of Hydrogenophaga sp. LPB0072.</title>
        <authorList>
            <person name="Shin S.-K."/>
            <person name="Yi H."/>
        </authorList>
    </citation>
    <scope>NUCLEOTIDE SEQUENCE [LARGE SCALE GENOMIC DNA]</scope>
    <source>
        <strain evidence="14 15">LPB0072</strain>
    </source>
</reference>
<dbReference type="Gene3D" id="1.20.1550.10">
    <property type="entry name" value="DsbB-like"/>
    <property type="match status" value="1"/>
</dbReference>
<dbReference type="GO" id="GO:0015035">
    <property type="term" value="F:protein-disulfide reductase activity"/>
    <property type="evidence" value="ECO:0007669"/>
    <property type="project" value="InterPro"/>
</dbReference>
<sequence>MKRGWIWLMAAWGIALGATLGALFIGEVMGMTPCLLCWYQRIFMFPLALILGMAAFADDRRGAIYALPMALCGTAVAGYHTALVAGWVPKWWVPCGAGPSCSQQSLEILGGIQIPWLSLLAFATIAILLFIYLRKTRL</sequence>
<keyword evidence="3" id="KW-0813">Transport</keyword>
<evidence type="ECO:0000313" key="14">
    <source>
        <dbReference type="EMBL" id="OAD41671.1"/>
    </source>
</evidence>
<evidence type="ECO:0000256" key="10">
    <source>
        <dbReference type="ARBA" id="ARBA00023186"/>
    </source>
</evidence>
<evidence type="ECO:0000256" key="12">
    <source>
        <dbReference type="SAM" id="Phobius"/>
    </source>
</evidence>
<accession>A0A162SYC8</accession>
<keyword evidence="10" id="KW-0143">Chaperone</keyword>
<keyword evidence="5" id="KW-0249">Electron transport</keyword>
<feature type="transmembrane region" description="Helical" evidence="12">
    <location>
        <begin position="64"/>
        <end position="88"/>
    </location>
</feature>
<evidence type="ECO:0000256" key="6">
    <source>
        <dbReference type="ARBA" id="ARBA00022989"/>
    </source>
</evidence>
<feature type="transmembrane region" description="Helical" evidence="12">
    <location>
        <begin position="108"/>
        <end position="133"/>
    </location>
</feature>
<evidence type="ECO:0000313" key="13">
    <source>
        <dbReference type="EMBL" id="AOW13386.1"/>
    </source>
</evidence>
<dbReference type="PANTHER" id="PTHR43469">
    <property type="entry name" value="DISULFIDE FORMATION PROTEIN-RELATED"/>
    <property type="match status" value="1"/>
</dbReference>
<dbReference type="GO" id="GO:0016020">
    <property type="term" value="C:membrane"/>
    <property type="evidence" value="ECO:0007669"/>
    <property type="project" value="UniProtKB-SubCell"/>
</dbReference>
<dbReference type="InterPro" id="IPR003752">
    <property type="entry name" value="DiS_bond_form_DsbB/BdbC"/>
</dbReference>
<gene>
    <name evidence="13" type="ORF">LPB072_11515</name>
    <name evidence="14" type="ORF">LPB72_10135</name>
</gene>
<comment type="similarity">
    <text evidence="2">Belongs to the DsbB family. BdbC subfamily.</text>
</comment>
<keyword evidence="11" id="KW-0676">Redox-active center</keyword>
<evidence type="ECO:0000256" key="11">
    <source>
        <dbReference type="ARBA" id="ARBA00023284"/>
    </source>
</evidence>
<feature type="transmembrane region" description="Helical" evidence="12">
    <location>
        <begin position="38"/>
        <end position="57"/>
    </location>
</feature>
<evidence type="ECO:0000256" key="4">
    <source>
        <dbReference type="ARBA" id="ARBA00022692"/>
    </source>
</evidence>
<evidence type="ECO:0000256" key="7">
    <source>
        <dbReference type="ARBA" id="ARBA00023002"/>
    </source>
</evidence>
<keyword evidence="4 12" id="KW-0812">Transmembrane</keyword>
<keyword evidence="8 12" id="KW-0472">Membrane</keyword>
<dbReference type="OrthoDB" id="158402at2"/>
<evidence type="ECO:0000313" key="16">
    <source>
        <dbReference type="Proteomes" id="UP000185680"/>
    </source>
</evidence>
<comment type="subcellular location">
    <subcellularLocation>
        <location evidence="1">Membrane</location>
        <topology evidence="1">Multi-pass membrane protein</topology>
    </subcellularLocation>
</comment>
<keyword evidence="7" id="KW-0560">Oxidoreductase</keyword>
<evidence type="ECO:0000256" key="1">
    <source>
        <dbReference type="ARBA" id="ARBA00004141"/>
    </source>
</evidence>
<evidence type="ECO:0000256" key="2">
    <source>
        <dbReference type="ARBA" id="ARBA00007602"/>
    </source>
</evidence>
<dbReference type="RefSeq" id="WP_066089727.1">
    <property type="nucleotide sequence ID" value="NZ_CP017476.1"/>
</dbReference>
<dbReference type="SUPFAM" id="SSF158442">
    <property type="entry name" value="DsbB-like"/>
    <property type="match status" value="1"/>
</dbReference>
<protein>
    <submittedName>
        <fullName evidence="13">Disulfide bond formation protein</fullName>
    </submittedName>
</protein>